<evidence type="ECO:0000313" key="2">
    <source>
        <dbReference type="Proteomes" id="UP000253741"/>
    </source>
</evidence>
<keyword evidence="2" id="KW-1185">Reference proteome</keyword>
<sequence>MASMSLVTWSRYIGCPLTSASVMALFRISQPLGVERSRWWRQSLSLSASEAGMRRCAGKV</sequence>
<dbReference type="EMBL" id="QQNA01000070">
    <property type="protein sequence ID" value="RDG38142.1"/>
    <property type="molecule type" value="Genomic_DNA"/>
</dbReference>
<name>A0A370BBW4_9ACTN</name>
<protein>
    <submittedName>
        <fullName evidence="1">Uncharacterized protein</fullName>
    </submittedName>
</protein>
<dbReference type="AlphaFoldDB" id="A0A370BBW4"/>
<proteinExistence type="predicted"/>
<evidence type="ECO:0000313" key="1">
    <source>
        <dbReference type="EMBL" id="RDG38142.1"/>
    </source>
</evidence>
<organism evidence="1 2">
    <name type="scientific">Streptomyces corynorhini</name>
    <dbReference type="NCBI Taxonomy" id="2282652"/>
    <lineage>
        <taxon>Bacteria</taxon>
        <taxon>Bacillati</taxon>
        <taxon>Actinomycetota</taxon>
        <taxon>Actinomycetes</taxon>
        <taxon>Kitasatosporales</taxon>
        <taxon>Streptomycetaceae</taxon>
        <taxon>Streptomyces</taxon>
    </lineage>
</organism>
<reference evidence="1 2" key="1">
    <citation type="submission" date="2018-07" db="EMBL/GenBank/DDBJ databases">
        <title>Streptomyces species from bats.</title>
        <authorList>
            <person name="Dunlap C."/>
        </authorList>
    </citation>
    <scope>NUCLEOTIDE SEQUENCE [LARGE SCALE GENOMIC DNA]</scope>
    <source>
        <strain evidence="1 2">AC230</strain>
    </source>
</reference>
<dbReference type="Proteomes" id="UP000253741">
    <property type="component" value="Unassembled WGS sequence"/>
</dbReference>
<comment type="caution">
    <text evidence="1">The sequence shown here is derived from an EMBL/GenBank/DDBJ whole genome shotgun (WGS) entry which is preliminary data.</text>
</comment>
<gene>
    <name evidence="1" type="ORF">DVH02_10645</name>
</gene>
<accession>A0A370BBW4</accession>